<dbReference type="Proteomes" id="UP001138661">
    <property type="component" value="Unassembled WGS sequence"/>
</dbReference>
<dbReference type="Pfam" id="PF00149">
    <property type="entry name" value="Metallophos"/>
    <property type="match status" value="1"/>
</dbReference>
<dbReference type="PANTHER" id="PTHR42850">
    <property type="entry name" value="METALLOPHOSPHOESTERASE"/>
    <property type="match status" value="1"/>
</dbReference>
<proteinExistence type="predicted"/>
<dbReference type="AlphaFoldDB" id="A0A9X1JZ09"/>
<dbReference type="CDD" id="cd00838">
    <property type="entry name" value="MPP_superfamily"/>
    <property type="match status" value="1"/>
</dbReference>
<evidence type="ECO:0000313" key="2">
    <source>
        <dbReference type="EMBL" id="MBW4708750.1"/>
    </source>
</evidence>
<dbReference type="GO" id="GO:0005737">
    <property type="term" value="C:cytoplasm"/>
    <property type="evidence" value="ECO:0007669"/>
    <property type="project" value="TreeGrafter"/>
</dbReference>
<dbReference type="PIRSF" id="PIRSF000883">
    <property type="entry name" value="Pesterase_MJ0912"/>
    <property type="match status" value="1"/>
</dbReference>
<organism evidence="2 3">
    <name type="scientific">Roseobacter insulae</name>
    <dbReference type="NCBI Taxonomy" id="2859783"/>
    <lineage>
        <taxon>Bacteria</taxon>
        <taxon>Pseudomonadati</taxon>
        <taxon>Pseudomonadota</taxon>
        <taxon>Alphaproteobacteria</taxon>
        <taxon>Rhodobacterales</taxon>
        <taxon>Roseobacteraceae</taxon>
        <taxon>Roseobacter</taxon>
    </lineage>
</organism>
<comment type="caution">
    <text evidence="2">The sequence shown here is derived from an EMBL/GenBank/DDBJ whole genome shotgun (WGS) entry which is preliminary data.</text>
</comment>
<dbReference type="GO" id="GO:0016791">
    <property type="term" value="F:phosphatase activity"/>
    <property type="evidence" value="ECO:0007669"/>
    <property type="project" value="TreeGrafter"/>
</dbReference>
<dbReference type="InterPro" id="IPR011152">
    <property type="entry name" value="Pesterase_MJ0912"/>
</dbReference>
<reference evidence="2" key="1">
    <citation type="submission" date="2021-07" db="EMBL/GenBank/DDBJ databases">
        <title>Roseobacter insulae sp. nov., isolated from a tidal flat.</title>
        <authorList>
            <person name="Park S."/>
            <person name="Yoon J.-H."/>
        </authorList>
    </citation>
    <scope>NUCLEOTIDE SEQUENCE</scope>
    <source>
        <strain evidence="2">YSTF-M11</strain>
    </source>
</reference>
<feature type="domain" description="Calcineurin-like phosphoesterase" evidence="1">
    <location>
        <begin position="20"/>
        <end position="187"/>
    </location>
</feature>
<dbReference type="PANTHER" id="PTHR42850:SF2">
    <property type="entry name" value="BLL5683 PROTEIN"/>
    <property type="match status" value="1"/>
</dbReference>
<dbReference type="InterPro" id="IPR004843">
    <property type="entry name" value="Calcineurin-like_PHP"/>
</dbReference>
<dbReference type="RefSeq" id="WP_219503220.1">
    <property type="nucleotide sequence ID" value="NZ_JAHXDN010000003.1"/>
</dbReference>
<keyword evidence="3" id="KW-1185">Reference proteome</keyword>
<gene>
    <name evidence="2" type="ORF">KX928_13255</name>
</gene>
<evidence type="ECO:0000259" key="1">
    <source>
        <dbReference type="Pfam" id="PF00149"/>
    </source>
</evidence>
<evidence type="ECO:0000313" key="3">
    <source>
        <dbReference type="Proteomes" id="UP001138661"/>
    </source>
</evidence>
<sequence>MHRDLGIINDPVLLFGGPYSNLHALQALLAVATRLGIAGRQMICTGDVVAYGGAPRETVAAIRRCGATVVAGNCEKQLARRAPDCGCGFEEGSACDLLSLGWYPFADRQIDAKARAWMGACPDIVSFRHQGARYAVIHGGLTDIARFIWPNSPDAVLQAEWAEIEDEIGPVDHVVAGHCGLAFLRDTPRGSWINPGVIGLPPNDGRQQTRYGILDGGEVQIHRLSYDAEAACDAMRAGGLTQGYDTALLSGYWPSEDVLPAALRGPSLASG</sequence>
<dbReference type="InterPro" id="IPR050126">
    <property type="entry name" value="Ap4A_hydrolase"/>
</dbReference>
<name>A0A9X1JZ09_9RHOB</name>
<dbReference type="EMBL" id="JAHXDN010000003">
    <property type="protein sequence ID" value="MBW4708750.1"/>
    <property type="molecule type" value="Genomic_DNA"/>
</dbReference>
<accession>A0A9X1JZ09</accession>
<protein>
    <submittedName>
        <fullName evidence="2">Metallophosphoesterase</fullName>
    </submittedName>
</protein>